<dbReference type="InterPro" id="IPR007960">
    <property type="entry name" value="TAS2R"/>
</dbReference>
<reference evidence="14" key="2">
    <citation type="submission" date="2025-08" db="UniProtKB">
        <authorList>
            <consortium name="Ensembl"/>
        </authorList>
    </citation>
    <scope>IDENTIFICATION</scope>
</reference>
<evidence type="ECO:0000256" key="8">
    <source>
        <dbReference type="ARBA" id="ARBA00023136"/>
    </source>
</evidence>
<dbReference type="GO" id="GO:0004930">
    <property type="term" value="F:G protein-coupled receptor activity"/>
    <property type="evidence" value="ECO:0007669"/>
    <property type="project" value="UniProtKB-KW"/>
</dbReference>
<evidence type="ECO:0000313" key="15">
    <source>
        <dbReference type="Proteomes" id="UP000265080"/>
    </source>
</evidence>
<dbReference type="Proteomes" id="UP000265080">
    <property type="component" value="Chromosome 12"/>
</dbReference>
<keyword evidence="4 12" id="KW-0716">Sensory transduction</keyword>
<comment type="subcellular location">
    <subcellularLocation>
        <location evidence="1 12">Membrane</location>
        <topology evidence="1 12">Multi-pass membrane protein</topology>
    </subcellularLocation>
</comment>
<name>A0A3P8T2K1_AMPPE</name>
<feature type="transmembrane region" description="Helical" evidence="13">
    <location>
        <begin position="46"/>
        <end position="69"/>
    </location>
</feature>
<proteinExistence type="inferred from homology"/>
<dbReference type="PANTHER" id="PTHR11394:SF47">
    <property type="entry name" value="TASTE RECEPTOR TYPE 2 MEMBER 40"/>
    <property type="match status" value="1"/>
</dbReference>
<feature type="transmembrane region" description="Helical" evidence="13">
    <location>
        <begin position="89"/>
        <end position="107"/>
    </location>
</feature>
<dbReference type="Gene3D" id="1.20.1070.10">
    <property type="entry name" value="Rhodopsin 7-helix transmembrane proteins"/>
    <property type="match status" value="1"/>
</dbReference>
<evidence type="ECO:0000256" key="7">
    <source>
        <dbReference type="ARBA" id="ARBA00023040"/>
    </source>
</evidence>
<evidence type="ECO:0000256" key="13">
    <source>
        <dbReference type="SAM" id="Phobius"/>
    </source>
</evidence>
<evidence type="ECO:0000256" key="4">
    <source>
        <dbReference type="ARBA" id="ARBA00022606"/>
    </source>
</evidence>
<dbReference type="GO" id="GO:0016020">
    <property type="term" value="C:membrane"/>
    <property type="evidence" value="ECO:0007669"/>
    <property type="project" value="UniProtKB-SubCell"/>
</dbReference>
<organism evidence="14 15">
    <name type="scientific">Amphiprion percula</name>
    <name type="common">Orange clownfish</name>
    <name type="synonym">Lutjanus percula</name>
    <dbReference type="NCBI Taxonomy" id="161767"/>
    <lineage>
        <taxon>Eukaryota</taxon>
        <taxon>Metazoa</taxon>
        <taxon>Chordata</taxon>
        <taxon>Craniata</taxon>
        <taxon>Vertebrata</taxon>
        <taxon>Euteleostomi</taxon>
        <taxon>Actinopterygii</taxon>
        <taxon>Neopterygii</taxon>
        <taxon>Teleostei</taxon>
        <taxon>Neoteleostei</taxon>
        <taxon>Acanthomorphata</taxon>
        <taxon>Ovalentaria</taxon>
        <taxon>Pomacentridae</taxon>
        <taxon>Amphiprion</taxon>
    </lineage>
</organism>
<comment type="similarity">
    <text evidence="2 11">Belongs to the G-protein coupled receptor T2R family.</text>
</comment>
<dbReference type="Pfam" id="PF05296">
    <property type="entry name" value="TAS2R"/>
    <property type="match status" value="1"/>
</dbReference>
<dbReference type="OMA" id="MEPWLYA"/>
<keyword evidence="3 12" id="KW-0919">Taste</keyword>
<feature type="transmembrane region" description="Helical" evidence="13">
    <location>
        <begin position="267"/>
        <end position="292"/>
    </location>
</feature>
<evidence type="ECO:0000256" key="12">
    <source>
        <dbReference type="RuleBase" id="RU004424"/>
    </source>
</evidence>
<dbReference type="PANTHER" id="PTHR11394">
    <property type="entry name" value="TASTE RECEPTOR TYPE 2"/>
    <property type="match status" value="1"/>
</dbReference>
<evidence type="ECO:0000256" key="11">
    <source>
        <dbReference type="RuleBase" id="RU004423"/>
    </source>
</evidence>
<evidence type="ECO:0000256" key="3">
    <source>
        <dbReference type="ARBA" id="ARBA00022480"/>
    </source>
</evidence>
<evidence type="ECO:0000256" key="9">
    <source>
        <dbReference type="ARBA" id="ARBA00023170"/>
    </source>
</evidence>
<accession>A0A3P8T2K1</accession>
<reference evidence="14" key="3">
    <citation type="submission" date="2025-09" db="UniProtKB">
        <authorList>
            <consortium name="Ensembl"/>
        </authorList>
    </citation>
    <scope>IDENTIFICATION</scope>
</reference>
<protein>
    <recommendedName>
        <fullName evidence="12">Taste receptor type 2</fullName>
    </recommendedName>
</protein>
<keyword evidence="9 12" id="KW-0675">Receptor</keyword>
<keyword evidence="8 12" id="KW-0472">Membrane</keyword>
<evidence type="ECO:0000256" key="10">
    <source>
        <dbReference type="ARBA" id="ARBA00023224"/>
    </source>
</evidence>
<keyword evidence="6 13" id="KW-1133">Transmembrane helix</keyword>
<dbReference type="GO" id="GO:0033038">
    <property type="term" value="F:bitter taste receptor activity"/>
    <property type="evidence" value="ECO:0007669"/>
    <property type="project" value="InterPro"/>
</dbReference>
<feature type="transmembrane region" description="Helical" evidence="13">
    <location>
        <begin position="184"/>
        <end position="208"/>
    </location>
</feature>
<keyword evidence="10 12" id="KW-0807">Transducer</keyword>
<dbReference type="GeneTree" id="ENSGT00530000065251"/>
<keyword evidence="15" id="KW-1185">Reference proteome</keyword>
<evidence type="ECO:0000256" key="6">
    <source>
        <dbReference type="ARBA" id="ARBA00022989"/>
    </source>
</evidence>
<keyword evidence="7 12" id="KW-0297">G-protein coupled receptor</keyword>
<evidence type="ECO:0000256" key="1">
    <source>
        <dbReference type="ARBA" id="ARBA00004141"/>
    </source>
</evidence>
<dbReference type="AlphaFoldDB" id="A0A3P8T2K1"/>
<feature type="transmembrane region" description="Helical" evidence="13">
    <location>
        <begin position="12"/>
        <end position="34"/>
    </location>
</feature>
<keyword evidence="5 12" id="KW-0812">Transmembrane</keyword>
<evidence type="ECO:0000256" key="5">
    <source>
        <dbReference type="ARBA" id="ARBA00022692"/>
    </source>
</evidence>
<reference evidence="14 15" key="1">
    <citation type="submission" date="2018-03" db="EMBL/GenBank/DDBJ databases">
        <title>Finding Nemo's genes: A chromosome-scale reference assembly of the genome of the orange clownfish Amphiprion percula.</title>
        <authorList>
            <person name="Lehmann R."/>
        </authorList>
    </citation>
    <scope>NUCLEOTIDE SEQUENCE</scope>
</reference>
<sequence length="340" mass="39854">MAPKFISMSDEAILLINGPLVFLNIIANIFYIYCLIFSRQRLKQPLLTLLGLLVWCSVVYCTSLIATYVTLHKETRFEAFLVPWMIVQYYAHNSMTCYAWLNFYYYIQIVPAQRSLWIWMKKNIRSVIYVALAVDTILLLFNSTVDIVEALLLSPFDLYLTFNNDTWTGHFNDELHVTSLVSFFILRLYIIFCLCVMMVSSFSTVCYLHRHMKSMAQSSSKFTSPRIQSQRRVTITGILQGVFYLLYDSFYLIDSFTWLFSSHFYFSAWITFTATSTVETGTLDVGILFGIFNALMRYFCLNLEIKSSLRFIFFDDCMELLNYMSNCKETTKIQSHKYLF</sequence>
<feature type="transmembrane region" description="Helical" evidence="13">
    <location>
        <begin position="127"/>
        <end position="145"/>
    </location>
</feature>
<evidence type="ECO:0000313" key="14">
    <source>
        <dbReference type="Ensembl" id="ENSAPEP00000019360.1"/>
    </source>
</evidence>
<dbReference type="Ensembl" id="ENSAPET00000019887.1">
    <property type="protein sequence ID" value="ENSAPEP00000019360.1"/>
    <property type="gene ID" value="ENSAPEG00000013812.1"/>
</dbReference>
<evidence type="ECO:0000256" key="2">
    <source>
        <dbReference type="ARBA" id="ARBA00007376"/>
    </source>
</evidence>